<dbReference type="RefSeq" id="XP_062633417.1">
    <property type="nucleotide sequence ID" value="XM_062782103.1"/>
</dbReference>
<keyword evidence="2" id="KW-0560">Oxidoreductase</keyword>
<dbReference type="GO" id="GO:0016616">
    <property type="term" value="F:oxidoreductase activity, acting on the CH-OH group of donors, NAD or NADP as acceptor"/>
    <property type="evidence" value="ECO:0007669"/>
    <property type="project" value="InterPro"/>
</dbReference>
<dbReference type="Proteomes" id="UP001302676">
    <property type="component" value="Unassembled WGS sequence"/>
</dbReference>
<dbReference type="Gene3D" id="3.40.50.720">
    <property type="entry name" value="NAD(P)-binding Rossmann-like Domain"/>
    <property type="match status" value="1"/>
</dbReference>
<dbReference type="Pfam" id="PF01073">
    <property type="entry name" value="3Beta_HSD"/>
    <property type="match status" value="2"/>
</dbReference>
<feature type="region of interest" description="Disordered" evidence="3">
    <location>
        <begin position="109"/>
        <end position="135"/>
    </location>
</feature>
<gene>
    <name evidence="6" type="ORF">C8A04DRAFT_32464</name>
</gene>
<evidence type="ECO:0000256" key="1">
    <source>
        <dbReference type="ARBA" id="ARBA00009219"/>
    </source>
</evidence>
<protein>
    <recommendedName>
        <fullName evidence="5">3-beta hydroxysteroid dehydrogenase/isomerase domain-containing protein</fullName>
    </recommendedName>
</protein>
<sequence length="507" mass="55578">MIDCFSFSGPSTAVILLTALVILYLFRLNQLLLSTPDEIAKITSPPWTDKLLQETYAHLETNPIDPASYASRIPPKLERRYIITGGSGLVGSAITTHLLARGHPPSALRILDLRPPSPKPSSPSPSTPENDIPFLKTDISSHQSTLSAFTHPWPSSVSHLPLTVFHTAAVIVPSDRSRWTAAWRVCERVNVQGTRNVLEAAREVGADVLVSTTSGSIGIWPVRVWISLWGVISSLLFGGRGKYPKGYWQVLDTRDFDAPVRRFEEFYAGYPVSKARAERMVCEANCEGLRTGCVRPANGVYGDPTDNTVGGSLGRDVLPTWSSHIVNSFAHSTNVALAHLDFEAILATSPSSAHSPQAGRPFIITDPNPPIRFADMHHLISTLSITPFRTTSLPPVLMLLLSYPIEWYIVARARYPLLGKVLPEITGDIKHIQPGIFSICTHLVASNEAAERPVGEGGLGFRGVMTTLEGMAMEVLEWNRVQRQAKEKRVYQTSVAFADEIARGAHN</sequence>
<dbReference type="PANTHER" id="PTHR43245">
    <property type="entry name" value="BIFUNCTIONAL POLYMYXIN RESISTANCE PROTEIN ARNA"/>
    <property type="match status" value="1"/>
</dbReference>
<accession>A0AAN6ZJU9</accession>
<evidence type="ECO:0000256" key="4">
    <source>
        <dbReference type="SAM" id="Phobius"/>
    </source>
</evidence>
<evidence type="ECO:0000313" key="7">
    <source>
        <dbReference type="Proteomes" id="UP001302676"/>
    </source>
</evidence>
<dbReference type="InterPro" id="IPR036291">
    <property type="entry name" value="NAD(P)-bd_dom_sf"/>
</dbReference>
<dbReference type="InterPro" id="IPR002225">
    <property type="entry name" value="3Beta_OHSteriod_DH/Estase"/>
</dbReference>
<dbReference type="EMBL" id="MU853642">
    <property type="protein sequence ID" value="KAK4140046.1"/>
    <property type="molecule type" value="Genomic_DNA"/>
</dbReference>
<evidence type="ECO:0000256" key="3">
    <source>
        <dbReference type="SAM" id="MobiDB-lite"/>
    </source>
</evidence>
<organism evidence="6 7">
    <name type="scientific">Dichotomopilus funicola</name>
    <dbReference type="NCBI Taxonomy" id="1934379"/>
    <lineage>
        <taxon>Eukaryota</taxon>
        <taxon>Fungi</taxon>
        <taxon>Dikarya</taxon>
        <taxon>Ascomycota</taxon>
        <taxon>Pezizomycotina</taxon>
        <taxon>Sordariomycetes</taxon>
        <taxon>Sordariomycetidae</taxon>
        <taxon>Sordariales</taxon>
        <taxon>Chaetomiaceae</taxon>
        <taxon>Dichotomopilus</taxon>
    </lineage>
</organism>
<feature type="compositionally biased region" description="Pro residues" evidence="3">
    <location>
        <begin position="115"/>
        <end position="126"/>
    </location>
</feature>
<dbReference type="GeneID" id="87818716"/>
<evidence type="ECO:0000313" key="6">
    <source>
        <dbReference type="EMBL" id="KAK4140046.1"/>
    </source>
</evidence>
<comment type="caution">
    <text evidence="6">The sequence shown here is derived from an EMBL/GenBank/DDBJ whole genome shotgun (WGS) entry which is preliminary data.</text>
</comment>
<reference evidence="6" key="2">
    <citation type="submission" date="2023-05" db="EMBL/GenBank/DDBJ databases">
        <authorList>
            <consortium name="Lawrence Berkeley National Laboratory"/>
            <person name="Steindorff A."/>
            <person name="Hensen N."/>
            <person name="Bonometti L."/>
            <person name="Westerberg I."/>
            <person name="Brannstrom I.O."/>
            <person name="Guillou S."/>
            <person name="Cros-Aarteil S."/>
            <person name="Calhoun S."/>
            <person name="Haridas S."/>
            <person name="Kuo A."/>
            <person name="Mondo S."/>
            <person name="Pangilinan J."/>
            <person name="Riley R."/>
            <person name="Labutti K."/>
            <person name="Andreopoulos B."/>
            <person name="Lipzen A."/>
            <person name="Chen C."/>
            <person name="Yanf M."/>
            <person name="Daum C."/>
            <person name="Ng V."/>
            <person name="Clum A."/>
            <person name="Ohm R."/>
            <person name="Martin F."/>
            <person name="Silar P."/>
            <person name="Natvig D."/>
            <person name="Lalanne C."/>
            <person name="Gautier V."/>
            <person name="Ament-Velasquez S.L."/>
            <person name="Kruys A."/>
            <person name="Hutchinson M.I."/>
            <person name="Powell A.J."/>
            <person name="Barry K."/>
            <person name="Miller A.N."/>
            <person name="Grigoriev I.V."/>
            <person name="Debuchy R."/>
            <person name="Gladieux P."/>
            <person name="Thoren M.H."/>
            <person name="Johannesson H."/>
        </authorList>
    </citation>
    <scope>NUCLEOTIDE SEQUENCE</scope>
    <source>
        <strain evidence="6">CBS 141.50</strain>
    </source>
</reference>
<dbReference type="PANTHER" id="PTHR43245:SF51">
    <property type="entry name" value="SHORT CHAIN DEHYDROGENASE_REDUCTASE FAMILY 42E, MEMBER 2"/>
    <property type="match status" value="1"/>
</dbReference>
<dbReference type="AlphaFoldDB" id="A0AAN6ZJU9"/>
<reference evidence="6" key="1">
    <citation type="journal article" date="2023" name="Mol. Phylogenet. Evol.">
        <title>Genome-scale phylogeny and comparative genomics of the fungal order Sordariales.</title>
        <authorList>
            <person name="Hensen N."/>
            <person name="Bonometti L."/>
            <person name="Westerberg I."/>
            <person name="Brannstrom I.O."/>
            <person name="Guillou S."/>
            <person name="Cros-Aarteil S."/>
            <person name="Calhoun S."/>
            <person name="Haridas S."/>
            <person name="Kuo A."/>
            <person name="Mondo S."/>
            <person name="Pangilinan J."/>
            <person name="Riley R."/>
            <person name="LaButti K."/>
            <person name="Andreopoulos B."/>
            <person name="Lipzen A."/>
            <person name="Chen C."/>
            <person name="Yan M."/>
            <person name="Daum C."/>
            <person name="Ng V."/>
            <person name="Clum A."/>
            <person name="Steindorff A."/>
            <person name="Ohm R.A."/>
            <person name="Martin F."/>
            <person name="Silar P."/>
            <person name="Natvig D.O."/>
            <person name="Lalanne C."/>
            <person name="Gautier V."/>
            <person name="Ament-Velasquez S.L."/>
            <person name="Kruys A."/>
            <person name="Hutchinson M.I."/>
            <person name="Powell A.J."/>
            <person name="Barry K."/>
            <person name="Miller A.N."/>
            <person name="Grigoriev I.V."/>
            <person name="Debuchy R."/>
            <person name="Gladieux P."/>
            <person name="Hiltunen Thoren M."/>
            <person name="Johannesson H."/>
        </authorList>
    </citation>
    <scope>NUCLEOTIDE SEQUENCE</scope>
    <source>
        <strain evidence="6">CBS 141.50</strain>
    </source>
</reference>
<feature type="domain" description="3-beta hydroxysteroid dehydrogenase/isomerase" evidence="5">
    <location>
        <begin position="262"/>
        <end position="381"/>
    </location>
</feature>
<evidence type="ECO:0000259" key="5">
    <source>
        <dbReference type="Pfam" id="PF01073"/>
    </source>
</evidence>
<name>A0AAN6ZJU9_9PEZI</name>
<feature type="domain" description="3-beta hydroxysteroid dehydrogenase/isomerase" evidence="5">
    <location>
        <begin position="82"/>
        <end position="214"/>
    </location>
</feature>
<dbReference type="InterPro" id="IPR050177">
    <property type="entry name" value="Lipid_A_modif_metabolic_enz"/>
</dbReference>
<keyword evidence="4" id="KW-1133">Transmembrane helix</keyword>
<evidence type="ECO:0000256" key="2">
    <source>
        <dbReference type="ARBA" id="ARBA00023002"/>
    </source>
</evidence>
<keyword evidence="7" id="KW-1185">Reference proteome</keyword>
<dbReference type="SUPFAM" id="SSF51735">
    <property type="entry name" value="NAD(P)-binding Rossmann-fold domains"/>
    <property type="match status" value="1"/>
</dbReference>
<dbReference type="GO" id="GO:0006694">
    <property type="term" value="P:steroid biosynthetic process"/>
    <property type="evidence" value="ECO:0007669"/>
    <property type="project" value="InterPro"/>
</dbReference>
<keyword evidence="4" id="KW-0812">Transmembrane</keyword>
<comment type="similarity">
    <text evidence="1">Belongs to the 3-beta-HSD family.</text>
</comment>
<keyword evidence="4" id="KW-0472">Membrane</keyword>
<feature type="transmembrane region" description="Helical" evidence="4">
    <location>
        <begin position="6"/>
        <end position="26"/>
    </location>
</feature>
<proteinExistence type="inferred from homology"/>